<keyword evidence="3" id="KW-0808">Transferase</keyword>
<accession>A0A381YVW2</accession>
<dbReference type="InterPro" id="IPR050106">
    <property type="entry name" value="HistidinolP_aminotransfase"/>
</dbReference>
<dbReference type="CDD" id="cd00609">
    <property type="entry name" value="AAT_like"/>
    <property type="match status" value="1"/>
</dbReference>
<dbReference type="Gene3D" id="3.40.640.10">
    <property type="entry name" value="Type I PLP-dependent aspartate aminotransferase-like (Major domain)"/>
    <property type="match status" value="1"/>
</dbReference>
<reference evidence="6" key="1">
    <citation type="submission" date="2018-05" db="EMBL/GenBank/DDBJ databases">
        <authorList>
            <person name="Lanie J.A."/>
            <person name="Ng W.-L."/>
            <person name="Kazmierczak K.M."/>
            <person name="Andrzejewski T.M."/>
            <person name="Davidsen T.M."/>
            <person name="Wayne K.J."/>
            <person name="Tettelin H."/>
            <person name="Glass J.I."/>
            <person name="Rusch D."/>
            <person name="Podicherti R."/>
            <person name="Tsui H.-C.T."/>
            <person name="Winkler M.E."/>
        </authorList>
    </citation>
    <scope>NUCLEOTIDE SEQUENCE</scope>
</reference>
<dbReference type="Gene3D" id="3.90.1150.10">
    <property type="entry name" value="Aspartate Aminotransferase, domain 1"/>
    <property type="match status" value="1"/>
</dbReference>
<evidence type="ECO:0000313" key="6">
    <source>
        <dbReference type="EMBL" id="SVA81145.1"/>
    </source>
</evidence>
<protein>
    <recommendedName>
        <fullName evidence="5">Aminotransferase class I/classII large domain-containing protein</fullName>
    </recommendedName>
</protein>
<dbReference type="SUPFAM" id="SSF53383">
    <property type="entry name" value="PLP-dependent transferases"/>
    <property type="match status" value="1"/>
</dbReference>
<dbReference type="InterPro" id="IPR015424">
    <property type="entry name" value="PyrdxlP-dep_Trfase"/>
</dbReference>
<dbReference type="PANTHER" id="PTHR43643:SF3">
    <property type="entry name" value="HISTIDINOL-PHOSPHATE AMINOTRANSFERASE"/>
    <property type="match status" value="1"/>
</dbReference>
<feature type="domain" description="Aminotransferase class I/classII large" evidence="5">
    <location>
        <begin position="36"/>
        <end position="366"/>
    </location>
</feature>
<dbReference type="GO" id="GO:0004400">
    <property type="term" value="F:histidinol-phosphate transaminase activity"/>
    <property type="evidence" value="ECO:0007669"/>
    <property type="project" value="InterPro"/>
</dbReference>
<evidence type="ECO:0000256" key="4">
    <source>
        <dbReference type="ARBA" id="ARBA00022898"/>
    </source>
</evidence>
<dbReference type="InterPro" id="IPR005861">
    <property type="entry name" value="HisP_aminotrans"/>
</dbReference>
<dbReference type="HAMAP" id="MF_01023">
    <property type="entry name" value="HisC_aminotrans_2"/>
    <property type="match status" value="1"/>
</dbReference>
<evidence type="ECO:0000256" key="3">
    <source>
        <dbReference type="ARBA" id="ARBA00022679"/>
    </source>
</evidence>
<dbReference type="Pfam" id="PF00155">
    <property type="entry name" value="Aminotran_1_2"/>
    <property type="match status" value="1"/>
</dbReference>
<dbReference type="InterPro" id="IPR015422">
    <property type="entry name" value="PyrdxlP-dep_Trfase_small"/>
</dbReference>
<dbReference type="AlphaFoldDB" id="A0A381YVW2"/>
<proteinExistence type="inferred from homology"/>
<sequence>VSDLIDSLIPHNIRQLQPYKPGKPIEELQRELGINDVIRISSNENPMGPSPRAVAAAAKVLATTNTYPDGDCLTLRTALCDRFGVMPEELVFGSGSNELIDLVVRTFCRPGIDEIITQKYSFISYRLAAMAHNIAFMESEVTDTLGCDVDSLLAKVTDCTRLVFLANPNNPTGTHVPRAEFERLLSGLPEHAILVVDEAYHEFAIAAEEVDYPNSMHYRAEHPLLITLRTFSKIYGLAGLRIGYGISSPAIIDYMNRIRRPFNVSSVAQAAAVAALDDSEHVERSQKAAREGIAAIAEAITGLGFTTYPSIGNFVLVDVEQDPATVYDRLLHRGVIARPMGPWGLPTHLRLSVGTPLQTKRAISALIEVLSL</sequence>
<dbReference type="InterPro" id="IPR015421">
    <property type="entry name" value="PyrdxlP-dep_Trfase_major"/>
</dbReference>
<dbReference type="GO" id="GO:0000105">
    <property type="term" value="P:L-histidine biosynthetic process"/>
    <property type="evidence" value="ECO:0007669"/>
    <property type="project" value="InterPro"/>
</dbReference>
<keyword evidence="4" id="KW-0663">Pyridoxal phosphate</keyword>
<dbReference type="InterPro" id="IPR004839">
    <property type="entry name" value="Aminotransferase_I/II_large"/>
</dbReference>
<gene>
    <name evidence="6" type="ORF">METZ01_LOCUS133999</name>
</gene>
<feature type="non-terminal residue" evidence="6">
    <location>
        <position position="1"/>
    </location>
</feature>
<keyword evidence="2" id="KW-0032">Aminotransferase</keyword>
<evidence type="ECO:0000256" key="2">
    <source>
        <dbReference type="ARBA" id="ARBA00022576"/>
    </source>
</evidence>
<organism evidence="6">
    <name type="scientific">marine metagenome</name>
    <dbReference type="NCBI Taxonomy" id="408172"/>
    <lineage>
        <taxon>unclassified sequences</taxon>
        <taxon>metagenomes</taxon>
        <taxon>ecological metagenomes</taxon>
    </lineage>
</organism>
<dbReference type="EMBL" id="UINC01019193">
    <property type="protein sequence ID" value="SVA81145.1"/>
    <property type="molecule type" value="Genomic_DNA"/>
</dbReference>
<dbReference type="NCBIfam" id="TIGR01141">
    <property type="entry name" value="hisC"/>
    <property type="match status" value="1"/>
</dbReference>
<evidence type="ECO:0000256" key="1">
    <source>
        <dbReference type="ARBA" id="ARBA00001933"/>
    </source>
</evidence>
<name>A0A381YVW2_9ZZZZ</name>
<evidence type="ECO:0000259" key="5">
    <source>
        <dbReference type="Pfam" id="PF00155"/>
    </source>
</evidence>
<dbReference type="PANTHER" id="PTHR43643">
    <property type="entry name" value="HISTIDINOL-PHOSPHATE AMINOTRANSFERASE 2"/>
    <property type="match status" value="1"/>
</dbReference>
<comment type="cofactor">
    <cofactor evidence="1">
        <name>pyridoxal 5'-phosphate</name>
        <dbReference type="ChEBI" id="CHEBI:597326"/>
    </cofactor>
</comment>
<dbReference type="GO" id="GO:0030170">
    <property type="term" value="F:pyridoxal phosphate binding"/>
    <property type="evidence" value="ECO:0007669"/>
    <property type="project" value="InterPro"/>
</dbReference>